<keyword evidence="1" id="KW-0472">Membrane</keyword>
<protein>
    <recommendedName>
        <fullName evidence="2">DUF6745 domain-containing protein</fullName>
    </recommendedName>
</protein>
<evidence type="ECO:0000259" key="2">
    <source>
        <dbReference type="Pfam" id="PF20530"/>
    </source>
</evidence>
<keyword evidence="1" id="KW-1133">Transmembrane helix</keyword>
<evidence type="ECO:0000256" key="1">
    <source>
        <dbReference type="SAM" id="Phobius"/>
    </source>
</evidence>
<gene>
    <name evidence="3" type="ORF">GNZ18_02770</name>
</gene>
<name>A0A7K1KTQ3_9ACTN</name>
<comment type="caution">
    <text evidence="3">The sequence shown here is derived from an EMBL/GenBank/DDBJ whole genome shotgun (WGS) entry which is preliminary data.</text>
</comment>
<organism evidence="3 4">
    <name type="scientific">Actinomadura litoris</name>
    <dbReference type="NCBI Taxonomy" id="2678616"/>
    <lineage>
        <taxon>Bacteria</taxon>
        <taxon>Bacillati</taxon>
        <taxon>Actinomycetota</taxon>
        <taxon>Actinomycetes</taxon>
        <taxon>Streptosporangiales</taxon>
        <taxon>Thermomonosporaceae</taxon>
        <taxon>Actinomadura</taxon>
    </lineage>
</organism>
<keyword evidence="4" id="KW-1185">Reference proteome</keyword>
<reference evidence="3 4" key="1">
    <citation type="submission" date="2019-11" db="EMBL/GenBank/DDBJ databases">
        <authorList>
            <person name="Cao P."/>
        </authorList>
    </citation>
    <scope>NUCLEOTIDE SEQUENCE [LARGE SCALE GENOMIC DNA]</scope>
    <source>
        <strain evidence="3 4">NEAU-AAG5</strain>
    </source>
</reference>
<evidence type="ECO:0000313" key="3">
    <source>
        <dbReference type="EMBL" id="MUN35523.1"/>
    </source>
</evidence>
<dbReference type="AlphaFoldDB" id="A0A7K1KTQ3"/>
<dbReference type="EMBL" id="WOFH01000001">
    <property type="protein sequence ID" value="MUN35523.1"/>
    <property type="molecule type" value="Genomic_DNA"/>
</dbReference>
<sequence>MAVDGPLSDQDRAEIVAGLRDAYRASRRRWHRRVIWVESPEHLRRYRHRSSRSAKLTAGERIRARCRYALSLSLSALLLYLVFIPLGAGVYIVCRMDDRPAGMIGASIAELSLPKALGIYSFFALFVYLCCALHAIDGEGGLDLLDLGDDRVRLRALKPESPRFDPLLPMLRISSALFQGGDIADLRGCLHFGVPGRAFACATFRGLVIVVEPPSVMHTEALPDGTTRPHADDVAALRWPNGEEHFFLHGTLVPKELFDGEWNIQQIERTRNSELRRLAIERMGWERFISRAGLEPLAETEDPGNPGAVLRLYDIPGADARLLVMRNGSPDRSGAHRDYAEPVPGHLDDPVEAAAWQYGCPVDVYRRLERRT</sequence>
<dbReference type="InterPro" id="IPR046633">
    <property type="entry name" value="DUF6745"/>
</dbReference>
<keyword evidence="1" id="KW-0812">Transmembrane</keyword>
<feature type="transmembrane region" description="Helical" evidence="1">
    <location>
        <begin position="68"/>
        <end position="93"/>
    </location>
</feature>
<feature type="domain" description="DUF6745" evidence="2">
    <location>
        <begin position="204"/>
        <end position="367"/>
    </location>
</feature>
<feature type="transmembrane region" description="Helical" evidence="1">
    <location>
        <begin position="117"/>
        <end position="136"/>
    </location>
</feature>
<dbReference type="Proteomes" id="UP000432015">
    <property type="component" value="Unassembled WGS sequence"/>
</dbReference>
<dbReference type="Pfam" id="PF20530">
    <property type="entry name" value="DUF6745"/>
    <property type="match status" value="1"/>
</dbReference>
<proteinExistence type="predicted"/>
<accession>A0A7K1KTQ3</accession>
<dbReference type="RefSeq" id="WP_156214455.1">
    <property type="nucleotide sequence ID" value="NZ_WOFH01000001.1"/>
</dbReference>
<evidence type="ECO:0000313" key="4">
    <source>
        <dbReference type="Proteomes" id="UP000432015"/>
    </source>
</evidence>